<evidence type="ECO:0000313" key="3">
    <source>
        <dbReference type="EMBL" id="ADE19650.1"/>
    </source>
</evidence>
<organism evidence="3 4">
    <name type="scientific">Mycoplasma crocodyli (strain ATCC 51981 / MP145)</name>
    <dbReference type="NCBI Taxonomy" id="512564"/>
    <lineage>
        <taxon>Bacteria</taxon>
        <taxon>Bacillati</taxon>
        <taxon>Mycoplasmatota</taxon>
        <taxon>Mollicutes</taxon>
        <taxon>Mycoplasmataceae</taxon>
        <taxon>Mycoplasma</taxon>
    </lineage>
</organism>
<evidence type="ECO:0000256" key="1">
    <source>
        <dbReference type="SAM" id="Coils"/>
    </source>
</evidence>
<dbReference type="Proteomes" id="UP000001845">
    <property type="component" value="Chromosome"/>
</dbReference>
<keyword evidence="2" id="KW-1133">Transmembrane helix</keyword>
<dbReference type="AlphaFoldDB" id="D5E513"/>
<reference evidence="3 4" key="3">
    <citation type="journal article" date="2011" name="J. Bacteriol.">
        <title>Genome sequences of Mycoplasma alligatoris A21JP2T and Mycoplasma crocodyli MP145T.</title>
        <authorList>
            <person name="Brown D.R."/>
            <person name="Farmerie W.G."/>
            <person name="May M."/>
            <person name="Benders G.A."/>
            <person name="Durkin A.S."/>
            <person name="Hlavinka K."/>
            <person name="Hostetler J."/>
            <person name="Jackson J."/>
            <person name="Johnson J."/>
            <person name="Miller R.H."/>
            <person name="Paralanov V."/>
            <person name="Radune D."/>
            <person name="Szczypinski B."/>
            <person name="Glass J.I."/>
        </authorList>
    </citation>
    <scope>NUCLEOTIDE SEQUENCE [LARGE SCALE GENOMIC DNA]</scope>
    <source>
        <strain evidence="4">ATCC 51981 / MP145</strain>
    </source>
</reference>
<sequence>MYQTNEAKYLRLKKIFLSDKTKIFMDFVILIFTTVSFCLMLAFLDISYRKSSDFNSESLALALNINSRIVAILIALTISIIPTGLILLLALLYALIKKSKKMFLKHISLLGYIVLIEHLIVLILFFINFGTSQKLNPNSKLISKVLFVALSSTSIFFSLIYTGYISIMIHFIRNSKRRLSDTANKMDSTLEINYIGDEELENMTVEEIKELIKNSNNKIKKINISLNNIENELNKFNNVLDKKTNKNNSINNG</sequence>
<keyword evidence="4" id="KW-1185">Reference proteome</keyword>
<dbReference type="HOGENOM" id="CLU_1097618_0_0_14"/>
<evidence type="ECO:0000313" key="4">
    <source>
        <dbReference type="Proteomes" id="UP000001845"/>
    </source>
</evidence>
<feature type="transmembrane region" description="Helical" evidence="2">
    <location>
        <begin position="107"/>
        <end position="127"/>
    </location>
</feature>
<feature type="coiled-coil region" evidence="1">
    <location>
        <begin position="205"/>
        <end position="246"/>
    </location>
</feature>
<evidence type="ECO:0000256" key="2">
    <source>
        <dbReference type="SAM" id="Phobius"/>
    </source>
</evidence>
<reference key="2">
    <citation type="submission" date="2010-03" db="EMBL/GenBank/DDBJ databases">
        <authorList>
            <person name="Ma Z."/>
            <person name="Wang X."/>
            <person name="Liu H."/>
        </authorList>
    </citation>
    <scope>NUCLEOTIDE SEQUENCE</scope>
    <source>
        <strain>MP145</strain>
    </source>
</reference>
<gene>
    <name evidence="3" type="ordered locus">MCRO_0199</name>
</gene>
<dbReference type="KEGG" id="mcd:MCRO_0199"/>
<feature type="transmembrane region" description="Helical" evidence="2">
    <location>
        <begin position="147"/>
        <end position="172"/>
    </location>
</feature>
<dbReference type="RefSeq" id="WP_013054426.1">
    <property type="nucleotide sequence ID" value="NC_014014.1"/>
</dbReference>
<reference evidence="4" key="1">
    <citation type="submission" date="2010-03" db="EMBL/GenBank/DDBJ databases">
        <title>The complete genome of Mycoplasma crocodyli MP145.</title>
        <authorList>
            <person name="Glass J.I."/>
            <person name="Durkin A.S."/>
            <person name="Hostetler J."/>
            <person name="Jackson J."/>
            <person name="Johnson J."/>
            <person name="May M.A."/>
            <person name="Paralanov V."/>
            <person name="Radune D."/>
            <person name="Szczypinski B."/>
            <person name="Brown D.R."/>
        </authorList>
    </citation>
    <scope>NUCLEOTIDE SEQUENCE [LARGE SCALE GENOMIC DNA]</scope>
    <source>
        <strain evidence="4">ATCC 51981 / MP145</strain>
    </source>
</reference>
<protein>
    <recommendedName>
        <fullName evidence="5">Transmembrane protein</fullName>
    </recommendedName>
</protein>
<keyword evidence="2" id="KW-0812">Transmembrane</keyword>
<proteinExistence type="predicted"/>
<keyword evidence="2" id="KW-0472">Membrane</keyword>
<feature type="transmembrane region" description="Helical" evidence="2">
    <location>
        <begin position="68"/>
        <end position="95"/>
    </location>
</feature>
<name>D5E513_MYCCM</name>
<keyword evidence="1" id="KW-0175">Coiled coil</keyword>
<feature type="transmembrane region" description="Helical" evidence="2">
    <location>
        <begin position="23"/>
        <end position="48"/>
    </location>
</feature>
<dbReference type="EMBL" id="CP001991">
    <property type="protein sequence ID" value="ADE19650.1"/>
    <property type="molecule type" value="Genomic_DNA"/>
</dbReference>
<accession>D5E513</accession>
<evidence type="ECO:0008006" key="5">
    <source>
        <dbReference type="Google" id="ProtNLM"/>
    </source>
</evidence>